<name>A0ABX2QCX4_9HYPH</name>
<dbReference type="EMBL" id="JABXYK010000005">
    <property type="protein sequence ID" value="NVP55598.1"/>
    <property type="molecule type" value="Genomic_DNA"/>
</dbReference>
<dbReference type="RefSeq" id="WP_176949591.1">
    <property type="nucleotide sequence ID" value="NZ_JABXYK010000005.1"/>
</dbReference>
<proteinExistence type="predicted"/>
<reference evidence="2 3" key="1">
    <citation type="submission" date="2020-06" db="EMBL/GenBank/DDBJ databases">
        <title>Rhizobium sp.nov. isolated from the tomato plant.</title>
        <authorList>
            <person name="Thin K.K."/>
            <person name="Zhang X."/>
            <person name="He S."/>
        </authorList>
    </citation>
    <scope>NUCLEOTIDE SEQUENCE [LARGE SCALE GENOMIC DNA]</scope>
    <source>
        <strain evidence="2 3">DBTS2</strain>
    </source>
</reference>
<accession>A0ABX2QCX4</accession>
<dbReference type="Proteomes" id="UP000659172">
    <property type="component" value="Unassembled WGS sequence"/>
</dbReference>
<evidence type="ECO:0000256" key="1">
    <source>
        <dbReference type="SAM" id="MobiDB-lite"/>
    </source>
</evidence>
<feature type="region of interest" description="Disordered" evidence="1">
    <location>
        <begin position="356"/>
        <end position="387"/>
    </location>
</feature>
<evidence type="ECO:0000313" key="2">
    <source>
        <dbReference type="EMBL" id="NVP55598.1"/>
    </source>
</evidence>
<gene>
    <name evidence="2" type="ORF">HV823_10090</name>
</gene>
<comment type="caution">
    <text evidence="2">The sequence shown here is derived from an EMBL/GenBank/DDBJ whole genome shotgun (WGS) entry which is preliminary data.</text>
</comment>
<feature type="region of interest" description="Disordered" evidence="1">
    <location>
        <begin position="221"/>
        <end position="243"/>
    </location>
</feature>
<keyword evidence="3" id="KW-1185">Reference proteome</keyword>
<protein>
    <submittedName>
        <fullName evidence="2">Uncharacterized protein</fullName>
    </submittedName>
</protein>
<organism evidence="2 3">
    <name type="scientific">Mycoplana rhizolycopersici</name>
    <dbReference type="NCBI Taxonomy" id="2746702"/>
    <lineage>
        <taxon>Bacteria</taxon>
        <taxon>Pseudomonadati</taxon>
        <taxon>Pseudomonadota</taxon>
        <taxon>Alphaproteobacteria</taxon>
        <taxon>Hyphomicrobiales</taxon>
        <taxon>Rhizobiaceae</taxon>
        <taxon>Mycoplana</taxon>
    </lineage>
</organism>
<sequence length="387" mass="42564">MIEYALLFALGFLAATLVGLLVAPAIQRRIVAYTENRMKATTPLSPQEVRAQTDMARAVFAAENARVSQSLVREREKGTRLAVQNEALKRDVSRLAADNADLQAHIEDMNVDAGDLRSSLRHDEQKFAQLKAQLEASDQEILHKKREIEILNANRDLVQSDLNDHMIALAAKETEIENLGSRLLALRHERDKLVEGLRVAQANLKETSLKLSREVSRARQLESELSREQNQSAGNDAAPERRVAEVDRLRDKLKNHTPDTRPQAAITHTSEMKPLLAAPAEIPLIEHDRESASGNGASVLDLLSLEADVRDRSAAITQRLSEAPTEATDAALREEMADVAAKMIVLTDAHEGDASPIRSLLDQAPPANGSGRLSLASRAKNMLPPQE</sequence>
<evidence type="ECO:0000313" key="3">
    <source>
        <dbReference type="Proteomes" id="UP000659172"/>
    </source>
</evidence>